<reference evidence="4 5" key="1">
    <citation type="submission" date="2019-01" db="EMBL/GenBank/DDBJ databases">
        <authorList>
            <person name="Chen W.-M."/>
        </authorList>
    </citation>
    <scope>NUCLEOTIDE SEQUENCE [LARGE SCALE GENOMIC DNA]</scope>
    <source>
        <strain evidence="4 5">CCP-6</strain>
    </source>
</reference>
<evidence type="ECO:0000256" key="2">
    <source>
        <dbReference type="ARBA" id="ARBA00023002"/>
    </source>
</evidence>
<dbReference type="PANTHER" id="PTHR11908">
    <property type="entry name" value="XANTHINE DEHYDROGENASE"/>
    <property type="match status" value="1"/>
</dbReference>
<accession>A0A437M3M7</accession>
<organism evidence="4 5">
    <name type="scientific">Rhodovarius crocodyli</name>
    <dbReference type="NCBI Taxonomy" id="1979269"/>
    <lineage>
        <taxon>Bacteria</taxon>
        <taxon>Pseudomonadati</taxon>
        <taxon>Pseudomonadota</taxon>
        <taxon>Alphaproteobacteria</taxon>
        <taxon>Acetobacterales</taxon>
        <taxon>Roseomonadaceae</taxon>
        <taxon>Rhodovarius</taxon>
    </lineage>
</organism>
<evidence type="ECO:0000313" key="5">
    <source>
        <dbReference type="Proteomes" id="UP000282957"/>
    </source>
</evidence>
<dbReference type="InterPro" id="IPR008274">
    <property type="entry name" value="AldOxase/xan_DH_MoCoBD1"/>
</dbReference>
<dbReference type="GO" id="GO:0005506">
    <property type="term" value="F:iron ion binding"/>
    <property type="evidence" value="ECO:0007669"/>
    <property type="project" value="InterPro"/>
</dbReference>
<comment type="caution">
    <text evidence="4">The sequence shown here is derived from an EMBL/GenBank/DDBJ whole genome shotgun (WGS) entry which is preliminary data.</text>
</comment>
<dbReference type="Pfam" id="PF01315">
    <property type="entry name" value="Ald_Xan_dh_C"/>
    <property type="match status" value="1"/>
</dbReference>
<dbReference type="Gene3D" id="3.90.1170.50">
    <property type="entry name" value="Aldehyde oxidase/xanthine dehydrogenase, a/b hammerhead"/>
    <property type="match status" value="1"/>
</dbReference>
<dbReference type="InterPro" id="IPR037165">
    <property type="entry name" value="AldOxase/xan_DH_Mopterin-bd_sf"/>
</dbReference>
<dbReference type="SUPFAM" id="SSF54665">
    <property type="entry name" value="CO dehydrogenase molybdoprotein N-domain-like"/>
    <property type="match status" value="1"/>
</dbReference>
<dbReference type="RefSeq" id="WP_127789161.1">
    <property type="nucleotide sequence ID" value="NZ_SACL01000007.1"/>
</dbReference>
<name>A0A437M3M7_9PROT</name>
<evidence type="ECO:0000313" key="4">
    <source>
        <dbReference type="EMBL" id="RVT92307.1"/>
    </source>
</evidence>
<keyword evidence="1" id="KW-0500">Molybdenum</keyword>
<feature type="domain" description="Aldehyde oxidase/xanthine dehydrogenase a/b hammerhead" evidence="3">
    <location>
        <begin position="18"/>
        <end position="132"/>
    </location>
</feature>
<dbReference type="OrthoDB" id="9763985at2"/>
<keyword evidence="5" id="KW-1185">Reference proteome</keyword>
<protein>
    <submittedName>
        <fullName evidence="4">Xanthine dehydrogenase family protein molybdopterin-binding subunit</fullName>
    </submittedName>
</protein>
<dbReference type="Pfam" id="PF02738">
    <property type="entry name" value="MoCoBD_1"/>
    <property type="match status" value="1"/>
</dbReference>
<dbReference type="Pfam" id="PF20256">
    <property type="entry name" value="MoCoBD_2"/>
    <property type="match status" value="1"/>
</dbReference>
<dbReference type="Gene3D" id="3.30.365.10">
    <property type="entry name" value="Aldehyde oxidase/xanthine dehydrogenase, molybdopterin binding domain"/>
    <property type="match status" value="4"/>
</dbReference>
<dbReference type="PANTHER" id="PTHR11908:SF132">
    <property type="entry name" value="ALDEHYDE OXIDASE 1-RELATED"/>
    <property type="match status" value="1"/>
</dbReference>
<dbReference type="EMBL" id="SACL01000007">
    <property type="protein sequence ID" value="RVT92307.1"/>
    <property type="molecule type" value="Genomic_DNA"/>
</dbReference>
<dbReference type="Proteomes" id="UP000282957">
    <property type="component" value="Unassembled WGS sequence"/>
</dbReference>
<dbReference type="InterPro" id="IPR000674">
    <property type="entry name" value="Ald_Oxase/Xan_DH_a/b"/>
</dbReference>
<evidence type="ECO:0000256" key="1">
    <source>
        <dbReference type="ARBA" id="ARBA00022505"/>
    </source>
</evidence>
<keyword evidence="2" id="KW-0560">Oxidoreductase</keyword>
<proteinExistence type="predicted"/>
<dbReference type="AlphaFoldDB" id="A0A437M3M7"/>
<dbReference type="InterPro" id="IPR016208">
    <property type="entry name" value="Ald_Oxase/xanthine_DH-like"/>
</dbReference>
<evidence type="ECO:0000259" key="3">
    <source>
        <dbReference type="SMART" id="SM01008"/>
    </source>
</evidence>
<dbReference type="InterPro" id="IPR046867">
    <property type="entry name" value="AldOxase/xan_DH_MoCoBD2"/>
</dbReference>
<dbReference type="InterPro" id="IPR036856">
    <property type="entry name" value="Ald_Oxase/Xan_DH_a/b_sf"/>
</dbReference>
<dbReference type="GO" id="GO:0016491">
    <property type="term" value="F:oxidoreductase activity"/>
    <property type="evidence" value="ECO:0007669"/>
    <property type="project" value="UniProtKB-KW"/>
</dbReference>
<dbReference type="SMART" id="SM01008">
    <property type="entry name" value="Ald_Xan_dh_C"/>
    <property type="match status" value="1"/>
</dbReference>
<dbReference type="SUPFAM" id="SSF56003">
    <property type="entry name" value="Molybdenum cofactor-binding domain"/>
    <property type="match status" value="1"/>
</dbReference>
<sequence length="750" mass="79362">MGGIGRSVTRLEDPPLLRGQGRFAADIRFPGELHMRVVRSPIAHGRILEIDTADALDSPGVVAVWTGADVAEIPPIDFRQMRIPGLGDYRQPILAQGMVRYVGEPVAIVIADSPYAAEDAAELVFADIEELDPVMTAVQSPGEFAPGLTTEAGVVRKSYGDLPAAFAAAAHVFELELGVGRHTGVPMETRGAIGYWNADLNRLEMHGASKVPHANRLAIAKMLSLPPEQFHLFEGHVGGGFGIRGEVYPEDVLACLAALRLKRPVKWIEDRKEHLLAANHSRDQLHRLRAAVDANGVVLGIEDEFFVDQGGYVRTHASTVTDLTAGMLPGPYRVPAFAATGHIRLTNKTPAGTYRAPGRYEGTFVRERLMDHVADRLGLDRVEIRRRNLIPAEQIPFRRGLDALGTEVVYDSADFAGLLAKLEAGVDLPALEATLAARRAAGEKVGLGLAYFVEKSGLGPFDDVIITIAATGAVEIVTGAASVGQGVETVMAQVAASVLGVAHTDCTVVHGQTDRIARGMGAFASRVTVMTGAAVTMAAEKLKERLLAKAAQLLQGDRASITLDGCGIPLGELAAACAADDGTPALTAEASFTTDHMTYPYGVHLAVVRVDAETFGMVVERFVVAFDVGRSVNPMLVEGQIHGGAAQGIGGALFEEFIYSEDGQPLSASFADYLMPTLNEVPMVESLVLEDAPSPINPLGVKGAGEGGITAAGAAIASAIENAIQYRINIAQLPVTPARLRSMLQQASGS</sequence>
<gene>
    <name evidence="4" type="ORF">EOD42_19035</name>
</gene>